<keyword evidence="3" id="KW-1185">Reference proteome</keyword>
<feature type="compositionally biased region" description="Basic residues" evidence="1">
    <location>
        <begin position="317"/>
        <end position="331"/>
    </location>
</feature>
<feature type="compositionally biased region" description="Basic and acidic residues" evidence="1">
    <location>
        <begin position="419"/>
        <end position="438"/>
    </location>
</feature>
<feature type="region of interest" description="Disordered" evidence="1">
    <location>
        <begin position="29"/>
        <end position="52"/>
    </location>
</feature>
<feature type="compositionally biased region" description="Basic and acidic residues" evidence="1">
    <location>
        <begin position="361"/>
        <end position="375"/>
    </location>
</feature>
<feature type="compositionally biased region" description="Basic residues" evidence="1">
    <location>
        <begin position="248"/>
        <end position="257"/>
    </location>
</feature>
<feature type="region of interest" description="Disordered" evidence="1">
    <location>
        <begin position="149"/>
        <end position="524"/>
    </location>
</feature>
<proteinExistence type="predicted"/>
<organism evidence="2 3">
    <name type="scientific">Boletus reticuloceps</name>
    <dbReference type="NCBI Taxonomy" id="495285"/>
    <lineage>
        <taxon>Eukaryota</taxon>
        <taxon>Fungi</taxon>
        <taxon>Dikarya</taxon>
        <taxon>Basidiomycota</taxon>
        <taxon>Agaricomycotina</taxon>
        <taxon>Agaricomycetes</taxon>
        <taxon>Agaricomycetidae</taxon>
        <taxon>Boletales</taxon>
        <taxon>Boletineae</taxon>
        <taxon>Boletaceae</taxon>
        <taxon>Boletoideae</taxon>
        <taxon>Boletus</taxon>
    </lineage>
</organism>
<evidence type="ECO:0000256" key="1">
    <source>
        <dbReference type="SAM" id="MobiDB-lite"/>
    </source>
</evidence>
<reference evidence="2" key="1">
    <citation type="submission" date="2021-03" db="EMBL/GenBank/DDBJ databases">
        <title>Evolutionary innovations through gain and loss of genes in the ectomycorrhizal Boletales.</title>
        <authorList>
            <person name="Wu G."/>
            <person name="Miyauchi S."/>
            <person name="Morin E."/>
            <person name="Yang Z.-L."/>
            <person name="Xu J."/>
            <person name="Martin F.M."/>
        </authorList>
    </citation>
    <scope>NUCLEOTIDE SEQUENCE</scope>
    <source>
        <strain evidence="2">BR01</strain>
    </source>
</reference>
<feature type="compositionally biased region" description="Basic and acidic residues" evidence="1">
    <location>
        <begin position="332"/>
        <end position="348"/>
    </location>
</feature>
<sequence>MPKTAPKKQPDLTALNKVFSELQSHFDSIKRNELAKEHKKPKNGASTKPKAEDMIAKPKGRFGRNDGKGYNLIEAMGLAKNRERYNYIVRNVRKFAIKHLDTTRTITRQGDNLLVENVIRQVQVHCKDLMKFENAWPVRDMLTQYLRNSSQAEKRDAAKFKDKKHKRKVANDEELDEEVLDEDGQASDENSDNPNDEERPRKRRRDDKAKGNSDNEEDGTKDRSSKKSKAHHQDDSDQEEDDAEDRTSKKKRRLQKSKAHEDEDRPQKRQRDDKAKSNSDDEDIAKERAGKRKGSAKKSNASREDDSDHEEISKEHASKKKGSAKTSKTHTHHQDDSDNEDIAKDCAGKRKGPAKKSNTSHVDDSDREEVSGEHTSKKKGSAKTSKTHTHYQDDSDDEEIAEDRAGKRKGSAKASNASSKDDSDREEVAGERAGEKKGSAKTSNASRRDDSEHEEIAEECTGERKGSAKTFETHNGEDHAEKNVNVSKGKGTTASQVESHDSDVGDDSDEVNNPKPEPVIKIPKTCPGMDCSDVIPSDIPGQLRDALIHYVRLTREKKTDVRLATDICVIVKREHKHFEYLEIARQENWPATTIAFKEIPNRVLGMYEELKQIMFVQEAREQLFIWNCFKGNLEMDRWTTSQFAQIQPSKIPMRSDTWRNSRGG</sequence>
<gene>
    <name evidence="2" type="ORF">JVT61DRAFT_14438</name>
</gene>
<feature type="compositionally biased region" description="Basic and acidic residues" evidence="1">
    <location>
        <begin position="461"/>
        <end position="482"/>
    </location>
</feature>
<feature type="compositionally biased region" description="Basic residues" evidence="1">
    <location>
        <begin position="376"/>
        <end position="389"/>
    </location>
</feature>
<evidence type="ECO:0000313" key="3">
    <source>
        <dbReference type="Proteomes" id="UP000683000"/>
    </source>
</evidence>
<comment type="caution">
    <text evidence="2">The sequence shown here is derived from an EMBL/GenBank/DDBJ whole genome shotgun (WGS) entry which is preliminary data.</text>
</comment>
<name>A0A8I2YUM1_9AGAM</name>
<dbReference type="OrthoDB" id="2685518at2759"/>
<evidence type="ECO:0000313" key="2">
    <source>
        <dbReference type="EMBL" id="KAG6377672.1"/>
    </source>
</evidence>
<feature type="compositionally biased region" description="Basic and acidic residues" evidence="1">
    <location>
        <begin position="196"/>
        <end position="235"/>
    </location>
</feature>
<dbReference type="AlphaFoldDB" id="A0A8I2YUM1"/>
<protein>
    <submittedName>
        <fullName evidence="2">Uncharacterized protein</fullName>
    </submittedName>
</protein>
<feature type="compositionally biased region" description="Basic and acidic residues" evidence="1">
    <location>
        <begin position="301"/>
        <end position="316"/>
    </location>
</feature>
<feature type="compositionally biased region" description="Basic and acidic residues" evidence="1">
    <location>
        <begin position="258"/>
        <end position="279"/>
    </location>
</feature>
<dbReference type="EMBL" id="JAGFBS010000008">
    <property type="protein sequence ID" value="KAG6377672.1"/>
    <property type="molecule type" value="Genomic_DNA"/>
</dbReference>
<dbReference type="Proteomes" id="UP000683000">
    <property type="component" value="Unassembled WGS sequence"/>
</dbReference>
<feature type="compositionally biased region" description="Polar residues" evidence="1">
    <location>
        <begin position="484"/>
        <end position="497"/>
    </location>
</feature>
<feature type="compositionally biased region" description="Acidic residues" evidence="1">
    <location>
        <begin position="172"/>
        <end position="195"/>
    </location>
</feature>
<accession>A0A8I2YUM1</accession>